<feature type="transmembrane region" description="Helical" evidence="3">
    <location>
        <begin position="187"/>
        <end position="208"/>
    </location>
</feature>
<evidence type="ECO:0000256" key="2">
    <source>
        <dbReference type="SAM" id="Coils"/>
    </source>
</evidence>
<evidence type="ECO:0000313" key="7">
    <source>
        <dbReference type="Proteomes" id="UP000537126"/>
    </source>
</evidence>
<dbReference type="GO" id="GO:0016791">
    <property type="term" value="F:phosphatase activity"/>
    <property type="evidence" value="ECO:0007669"/>
    <property type="project" value="TreeGrafter"/>
</dbReference>
<keyword evidence="3" id="KW-0812">Transmembrane</keyword>
<proteinExistence type="predicted"/>
<keyword evidence="1" id="KW-0378">Hydrolase</keyword>
<gene>
    <name evidence="6" type="ORF">FHS56_002137</name>
</gene>
<feature type="transmembrane region" description="Helical" evidence="3">
    <location>
        <begin position="252"/>
        <end position="271"/>
    </location>
</feature>
<organism evidence="6 7">
    <name type="scientific">Thermonema lapsum</name>
    <dbReference type="NCBI Taxonomy" id="28195"/>
    <lineage>
        <taxon>Bacteria</taxon>
        <taxon>Pseudomonadati</taxon>
        <taxon>Bacteroidota</taxon>
        <taxon>Cytophagia</taxon>
        <taxon>Cytophagales</taxon>
        <taxon>Thermonemataceae</taxon>
        <taxon>Thermonema</taxon>
    </lineage>
</organism>
<feature type="transmembrane region" description="Helical" evidence="3">
    <location>
        <begin position="215"/>
        <end position="232"/>
    </location>
</feature>
<dbReference type="InterPro" id="IPR036457">
    <property type="entry name" value="PPM-type-like_dom_sf"/>
</dbReference>
<evidence type="ECO:0000256" key="3">
    <source>
        <dbReference type="SAM" id="Phobius"/>
    </source>
</evidence>
<sequence>MRLVSFLFLLCFTFFAETFAQQRITVLNEENSSVDVSSHFLYWIDESGSASLEDAMQAAQKGQFLKYKERVINLGFFPKPIWLKLELKNQAKYIKEWLLEFNYPLLDSLTLYQQDMNGQWVSTTIGDQVPFKHRKIHFRNPTFPVNLYEDNHVYTVYVRVKTTSSVQLEAKIYTPNAFQEYSIKSDLAFGFFYGCMLVMLFYNLLLFVALRNPHYAYYCVFVLGYTLAQAGLQGHGFQYIWSNNLFWTNVSIPVLVSLGLLGATLFTNRFLYTKRYAPKMGIALWVLFGINALDILLSFFLPYEITIKPVALNIIIDSVVIIIAGIVAYRAGNKAAQYFIVAWLAFLLGLIATASEAFGVLPRTFIFHYGHLFGAVIEVVFLSLALADRINVIRRQREEAQARALAMAQENERIIREQNIILEQKVRERTIELQQKQEEILTQNEELQQQREEILAQRDFIERQNQELQAINEHLNKSIQYGDRIQRAMLPSKEEILEHVRDFFVIYLPRDVVSGDFYWFSQQEGHLFFAAVDCTGHGVPGAFMSMIGSTLLDEIINEKHIYTPSLVLETLNDAVFKALRQDETGNADGMDVALCRIDKIDDESFELTFAGARRPAYIIKDGALVELKGNRRGIGGIMSQKLEQFENHRLMLHAGDCIYIGSDGFTDAANFEREKFGIKRLKTLLQLYYKEPMERQRRYLIEELENFTKGTPMRDDVLLMGIRL</sequence>
<dbReference type="InterPro" id="IPR011623">
    <property type="entry name" value="7TMR_DISM_rcpt_extracell_dom1"/>
</dbReference>
<dbReference type="InterPro" id="IPR011622">
    <property type="entry name" value="7TMR_DISM_rcpt_extracell_dom2"/>
</dbReference>
<dbReference type="InterPro" id="IPR001932">
    <property type="entry name" value="PPM-type_phosphatase-like_dom"/>
</dbReference>
<dbReference type="PANTHER" id="PTHR43156:SF9">
    <property type="entry name" value="HAMP DOMAIN-CONTAINING PROTEIN"/>
    <property type="match status" value="1"/>
</dbReference>
<dbReference type="Pfam" id="PF07228">
    <property type="entry name" value="SpoIIE"/>
    <property type="match status" value="1"/>
</dbReference>
<comment type="caution">
    <text evidence="6">The sequence shown here is derived from an EMBL/GenBank/DDBJ whole genome shotgun (WGS) entry which is preliminary data.</text>
</comment>
<keyword evidence="2" id="KW-0175">Coiled coil</keyword>
<dbReference type="Pfam" id="PF07695">
    <property type="entry name" value="7TMR-DISM_7TM"/>
    <property type="match status" value="1"/>
</dbReference>
<evidence type="ECO:0000259" key="5">
    <source>
        <dbReference type="SMART" id="SM00331"/>
    </source>
</evidence>
<dbReference type="Proteomes" id="UP000537126">
    <property type="component" value="Unassembled WGS sequence"/>
</dbReference>
<evidence type="ECO:0000313" key="6">
    <source>
        <dbReference type="EMBL" id="NIK74612.1"/>
    </source>
</evidence>
<dbReference type="Gene3D" id="3.60.40.10">
    <property type="entry name" value="PPM-type phosphatase domain"/>
    <property type="match status" value="1"/>
</dbReference>
<dbReference type="RefSeq" id="WP_166920540.1">
    <property type="nucleotide sequence ID" value="NZ_JAASRN010000003.1"/>
</dbReference>
<dbReference type="Gene3D" id="2.60.40.2380">
    <property type="match status" value="1"/>
</dbReference>
<dbReference type="PANTHER" id="PTHR43156">
    <property type="entry name" value="STAGE II SPORULATION PROTEIN E-RELATED"/>
    <property type="match status" value="1"/>
</dbReference>
<accession>A0A846MTF8</accession>
<dbReference type="AlphaFoldDB" id="A0A846MTF8"/>
<keyword evidence="3" id="KW-0472">Membrane</keyword>
<evidence type="ECO:0000256" key="1">
    <source>
        <dbReference type="ARBA" id="ARBA00022801"/>
    </source>
</evidence>
<dbReference type="Pfam" id="PF07696">
    <property type="entry name" value="7TMR-DISMED2"/>
    <property type="match status" value="1"/>
</dbReference>
<feature type="chain" id="PRO_5032900995" evidence="4">
    <location>
        <begin position="17"/>
        <end position="724"/>
    </location>
</feature>
<feature type="signal peptide" evidence="4">
    <location>
        <begin position="1"/>
        <end position="16"/>
    </location>
</feature>
<keyword evidence="3" id="KW-1133">Transmembrane helix</keyword>
<dbReference type="EMBL" id="JAASRN010000003">
    <property type="protein sequence ID" value="NIK74612.1"/>
    <property type="molecule type" value="Genomic_DNA"/>
</dbReference>
<feature type="transmembrane region" description="Helical" evidence="3">
    <location>
        <begin position="336"/>
        <end position="354"/>
    </location>
</feature>
<keyword evidence="4" id="KW-0732">Signal</keyword>
<feature type="domain" description="PPM-type phosphatase" evidence="5">
    <location>
        <begin position="498"/>
        <end position="724"/>
    </location>
</feature>
<feature type="transmembrane region" description="Helical" evidence="3">
    <location>
        <begin position="309"/>
        <end position="329"/>
    </location>
</feature>
<feature type="transmembrane region" description="Helical" evidence="3">
    <location>
        <begin position="366"/>
        <end position="387"/>
    </location>
</feature>
<keyword evidence="7" id="KW-1185">Reference proteome</keyword>
<reference evidence="6 7" key="1">
    <citation type="submission" date="2020-03" db="EMBL/GenBank/DDBJ databases">
        <title>Genomic Encyclopedia of Type Strains, Phase IV (KMG-IV): sequencing the most valuable type-strain genomes for metagenomic binning, comparative biology and taxonomic classification.</title>
        <authorList>
            <person name="Goeker M."/>
        </authorList>
    </citation>
    <scope>NUCLEOTIDE SEQUENCE [LARGE SCALE GENOMIC DNA]</scope>
    <source>
        <strain evidence="6 7">DSM 5718</strain>
    </source>
</reference>
<dbReference type="InterPro" id="IPR052016">
    <property type="entry name" value="Bact_Sigma-Reg"/>
</dbReference>
<name>A0A846MTF8_9BACT</name>
<protein>
    <submittedName>
        <fullName evidence="6">Serine phosphatase RsbU (Regulator of sigma subunit)</fullName>
    </submittedName>
</protein>
<feature type="coiled-coil region" evidence="2">
    <location>
        <begin position="390"/>
        <end position="478"/>
    </location>
</feature>
<feature type="transmembrane region" description="Helical" evidence="3">
    <location>
        <begin position="283"/>
        <end position="303"/>
    </location>
</feature>
<evidence type="ECO:0000256" key="4">
    <source>
        <dbReference type="SAM" id="SignalP"/>
    </source>
</evidence>
<dbReference type="SMART" id="SM00331">
    <property type="entry name" value="PP2C_SIG"/>
    <property type="match status" value="1"/>
</dbReference>